<protein>
    <recommendedName>
        <fullName evidence="3">Lipoprotein</fullName>
    </recommendedName>
</protein>
<evidence type="ECO:0008006" key="3">
    <source>
        <dbReference type="Google" id="ProtNLM"/>
    </source>
</evidence>
<gene>
    <name evidence="1" type="ordered locus">CHU_3366</name>
</gene>
<organism evidence="1 2">
    <name type="scientific">Cytophaga hutchinsonii (strain ATCC 33406 / DSM 1761 / CIP 103989 / NBRC 15051 / NCIMB 9469 / D465)</name>
    <dbReference type="NCBI Taxonomy" id="269798"/>
    <lineage>
        <taxon>Bacteria</taxon>
        <taxon>Pseudomonadati</taxon>
        <taxon>Bacteroidota</taxon>
        <taxon>Cytophagia</taxon>
        <taxon>Cytophagales</taxon>
        <taxon>Cytophagaceae</taxon>
        <taxon>Cytophaga</taxon>
    </lineage>
</organism>
<sequence length="400" mass="43851">MKQVILYILLAAGIFSCDMKKNKNAEPSGFLKIYNENSYSNQYTPLDIEQTSDEGFLILSAAKIEISAFPGIYIMKIDKNGSVQSAELLSDIYVSAVPNLIRNGNECFVVCMDRQNLGTYILEVAESGKTTERAFVDVMQYPLSAELDNSNAQIIIQHYNKDDLQTLVTRVSTTGAVTASRAFGIGSGDFNVEQPIIDHLTGNGKKYPFLNGKLSGNTYYFNGFCNYTLSLCMFDFNWNNEDEPAAAQGYRDERCISSVVPMGGNNIATSRYAYGDNFIIPSATVPVTSSAFSSSSDMEGFLIPEFIRDAPMALKLLSLNGREVLVYASTTKNAQVALFTYDAVSKQLLATKYLGATNPYAMANIIQTIDGGIAVLATTQVAGRFSRIAVFKLSKDELGW</sequence>
<name>A0A6N4SVV0_CYTH3</name>
<evidence type="ECO:0000313" key="2">
    <source>
        <dbReference type="Proteomes" id="UP000001822"/>
    </source>
</evidence>
<proteinExistence type="predicted"/>
<dbReference type="EMBL" id="CP000383">
    <property type="protein sequence ID" value="ABG60602.1"/>
    <property type="molecule type" value="Genomic_DNA"/>
</dbReference>
<dbReference type="AlphaFoldDB" id="A0A6N4SVV0"/>
<dbReference type="OrthoDB" id="918297at2"/>
<dbReference type="PROSITE" id="PS51257">
    <property type="entry name" value="PROKAR_LIPOPROTEIN"/>
    <property type="match status" value="1"/>
</dbReference>
<dbReference type="KEGG" id="chu:CHU_3366"/>
<evidence type="ECO:0000313" key="1">
    <source>
        <dbReference type="EMBL" id="ABG60602.1"/>
    </source>
</evidence>
<accession>A0A6N4SVV0</accession>
<dbReference type="Proteomes" id="UP000001822">
    <property type="component" value="Chromosome"/>
</dbReference>
<keyword evidence="2" id="KW-1185">Reference proteome</keyword>
<dbReference type="RefSeq" id="WP_011586710.1">
    <property type="nucleotide sequence ID" value="NC_008255.1"/>
</dbReference>
<reference evidence="1 2" key="1">
    <citation type="journal article" date="2007" name="Appl. Environ. Microbiol.">
        <title>Genome sequence of the cellulolytic gliding bacterium Cytophaga hutchinsonii.</title>
        <authorList>
            <person name="Xie G."/>
            <person name="Bruce D.C."/>
            <person name="Challacombe J.F."/>
            <person name="Chertkov O."/>
            <person name="Detter J.C."/>
            <person name="Gilna P."/>
            <person name="Han C.S."/>
            <person name="Lucas S."/>
            <person name="Misra M."/>
            <person name="Myers G.L."/>
            <person name="Richardson P."/>
            <person name="Tapia R."/>
            <person name="Thayer N."/>
            <person name="Thompson L.S."/>
            <person name="Brettin T.S."/>
            <person name="Henrissat B."/>
            <person name="Wilson D.B."/>
            <person name="McBride M.J."/>
        </authorList>
    </citation>
    <scope>NUCLEOTIDE SEQUENCE [LARGE SCALE GENOMIC DNA]</scope>
    <source>
        <strain evidence="2">ATCC 33406 / DSM 1761 / CIP 103989 / NBRC 15051 / NCIMB 9469 / D465</strain>
    </source>
</reference>